<reference evidence="1" key="1">
    <citation type="journal article" date="2021" name="Nat. Commun.">
        <title>Genetic determinants of endophytism in the Arabidopsis root mycobiome.</title>
        <authorList>
            <person name="Mesny F."/>
            <person name="Miyauchi S."/>
            <person name="Thiergart T."/>
            <person name="Pickel B."/>
            <person name="Atanasova L."/>
            <person name="Karlsson M."/>
            <person name="Huettel B."/>
            <person name="Barry K.W."/>
            <person name="Haridas S."/>
            <person name="Chen C."/>
            <person name="Bauer D."/>
            <person name="Andreopoulos W."/>
            <person name="Pangilinan J."/>
            <person name="LaButti K."/>
            <person name="Riley R."/>
            <person name="Lipzen A."/>
            <person name="Clum A."/>
            <person name="Drula E."/>
            <person name="Henrissat B."/>
            <person name="Kohler A."/>
            <person name="Grigoriev I.V."/>
            <person name="Martin F.M."/>
            <person name="Hacquard S."/>
        </authorList>
    </citation>
    <scope>NUCLEOTIDE SEQUENCE</scope>
    <source>
        <strain evidence="1">MPI-CAGE-AT-0021</strain>
    </source>
</reference>
<protein>
    <submittedName>
        <fullName evidence="1">Uncharacterized protein</fullName>
    </submittedName>
</protein>
<gene>
    <name evidence="1" type="ORF">B0J13DRAFT_531326</name>
</gene>
<evidence type="ECO:0000313" key="1">
    <source>
        <dbReference type="EMBL" id="KAH7125070.1"/>
    </source>
</evidence>
<comment type="caution">
    <text evidence="1">The sequence shown here is derived from an EMBL/GenBank/DDBJ whole genome shotgun (WGS) entry which is preliminary data.</text>
</comment>
<sequence length="126" mass="13799">MPESLCLALKIFIGDEWMTVKDASQTAPDVLHEVLTDAFAIVEEYQLGTVEKSSPEMKFSESGGIHALTALAAAGAQDKNVGLLPSKLPDAELRPVLRLVKSLKPHGDFQFMAEKVRRGKPRPSQR</sequence>
<organism evidence="1 2">
    <name type="scientific">Dactylonectria estremocensis</name>
    <dbReference type="NCBI Taxonomy" id="1079267"/>
    <lineage>
        <taxon>Eukaryota</taxon>
        <taxon>Fungi</taxon>
        <taxon>Dikarya</taxon>
        <taxon>Ascomycota</taxon>
        <taxon>Pezizomycotina</taxon>
        <taxon>Sordariomycetes</taxon>
        <taxon>Hypocreomycetidae</taxon>
        <taxon>Hypocreales</taxon>
        <taxon>Nectriaceae</taxon>
        <taxon>Dactylonectria</taxon>
    </lineage>
</organism>
<dbReference type="OrthoDB" id="5083758at2759"/>
<dbReference type="Proteomes" id="UP000717696">
    <property type="component" value="Unassembled WGS sequence"/>
</dbReference>
<dbReference type="EMBL" id="JAGMUU010000024">
    <property type="protein sequence ID" value="KAH7125070.1"/>
    <property type="molecule type" value="Genomic_DNA"/>
</dbReference>
<proteinExistence type="predicted"/>
<name>A0A9P9DQX5_9HYPO</name>
<evidence type="ECO:0000313" key="2">
    <source>
        <dbReference type="Proteomes" id="UP000717696"/>
    </source>
</evidence>
<dbReference type="AlphaFoldDB" id="A0A9P9DQX5"/>
<keyword evidence="2" id="KW-1185">Reference proteome</keyword>
<accession>A0A9P9DQX5</accession>